<dbReference type="Pfam" id="PF14129">
    <property type="entry name" value="DUF4296"/>
    <property type="match status" value="1"/>
</dbReference>
<evidence type="ECO:0000313" key="4">
    <source>
        <dbReference type="Proteomes" id="UP000447545"/>
    </source>
</evidence>
<protein>
    <submittedName>
        <fullName evidence="3">DUF4296 domain-containing protein</fullName>
    </submittedName>
</protein>
<dbReference type="RefSeq" id="WP_155088142.1">
    <property type="nucleotide sequence ID" value="NZ_WJYA01000004.1"/>
</dbReference>
<keyword evidence="4" id="KW-1185">Reference proteome</keyword>
<dbReference type="AlphaFoldDB" id="A0A7K1GD25"/>
<dbReference type="Proteomes" id="UP000447545">
    <property type="component" value="Unassembled WGS sequence"/>
</dbReference>
<feature type="compositionally biased region" description="Basic residues" evidence="1">
    <location>
        <begin position="121"/>
        <end position="142"/>
    </location>
</feature>
<feature type="compositionally biased region" description="Basic and acidic residues" evidence="1">
    <location>
        <begin position="108"/>
        <end position="117"/>
    </location>
</feature>
<evidence type="ECO:0000256" key="1">
    <source>
        <dbReference type="SAM" id="MobiDB-lite"/>
    </source>
</evidence>
<proteinExistence type="predicted"/>
<gene>
    <name evidence="3" type="ORF">F1003_05110</name>
</gene>
<reference evidence="3 4" key="1">
    <citation type="submission" date="2019-11" db="EMBL/GenBank/DDBJ databases">
        <title>Winogradskyella ouciana sp. nov., isolated from the hadal seawater of the Mariana Trench.</title>
        <authorList>
            <person name="Liu R."/>
        </authorList>
    </citation>
    <scope>NUCLEOTIDE SEQUENCE [LARGE SCALE GENOMIC DNA]</scope>
    <source>
        <strain evidence="3 4">ZXX205</strain>
    </source>
</reference>
<name>A0A7K1GD25_9FLAO</name>
<sequence length="148" mass="17084">MKKIGVLFILGLLVLACNSKEKPKKPDNLISMDKMEHILYDLYIMNAAKGVNRKILEENGVVPETYLLTKHNIDSAQFANSNAYYAFNADEYRGIVEKVKERLEKEKLEFEEQERIEGQAAKRRRDSITKANRKKKDPKTKGLKNPNN</sequence>
<evidence type="ECO:0000259" key="2">
    <source>
        <dbReference type="Pfam" id="PF14129"/>
    </source>
</evidence>
<dbReference type="InterPro" id="IPR025381">
    <property type="entry name" value="DUF4296"/>
</dbReference>
<dbReference type="EMBL" id="WJYA01000004">
    <property type="protein sequence ID" value="MTE26308.1"/>
    <property type="molecule type" value="Genomic_DNA"/>
</dbReference>
<feature type="domain" description="DUF4296" evidence="2">
    <location>
        <begin position="26"/>
        <end position="107"/>
    </location>
</feature>
<organism evidence="3 4">
    <name type="scientific">Winogradskyella ouciana</name>
    <dbReference type="NCBI Taxonomy" id="2608631"/>
    <lineage>
        <taxon>Bacteria</taxon>
        <taxon>Pseudomonadati</taxon>
        <taxon>Bacteroidota</taxon>
        <taxon>Flavobacteriia</taxon>
        <taxon>Flavobacteriales</taxon>
        <taxon>Flavobacteriaceae</taxon>
        <taxon>Winogradskyella</taxon>
    </lineage>
</organism>
<feature type="region of interest" description="Disordered" evidence="1">
    <location>
        <begin position="108"/>
        <end position="148"/>
    </location>
</feature>
<dbReference type="PROSITE" id="PS51257">
    <property type="entry name" value="PROKAR_LIPOPROTEIN"/>
    <property type="match status" value="1"/>
</dbReference>
<accession>A0A7K1GD25</accession>
<evidence type="ECO:0000313" key="3">
    <source>
        <dbReference type="EMBL" id="MTE26308.1"/>
    </source>
</evidence>
<comment type="caution">
    <text evidence="3">The sequence shown here is derived from an EMBL/GenBank/DDBJ whole genome shotgun (WGS) entry which is preliminary data.</text>
</comment>